<reference evidence="3 4" key="1">
    <citation type="journal article" date="2019" name="Commun. Biol.">
        <title>The bagworm genome reveals a unique fibroin gene that provides high tensile strength.</title>
        <authorList>
            <person name="Kono N."/>
            <person name="Nakamura H."/>
            <person name="Ohtoshi R."/>
            <person name="Tomita M."/>
            <person name="Numata K."/>
            <person name="Arakawa K."/>
        </authorList>
    </citation>
    <scope>NUCLEOTIDE SEQUENCE [LARGE SCALE GENOMIC DNA]</scope>
</reference>
<accession>A0A4C1ZMZ0</accession>
<dbReference type="OrthoDB" id="8123886at2759"/>
<organism evidence="3 4">
    <name type="scientific">Eumeta variegata</name>
    <name type="common">Bagworm moth</name>
    <name type="synonym">Eumeta japonica</name>
    <dbReference type="NCBI Taxonomy" id="151549"/>
    <lineage>
        <taxon>Eukaryota</taxon>
        <taxon>Metazoa</taxon>
        <taxon>Ecdysozoa</taxon>
        <taxon>Arthropoda</taxon>
        <taxon>Hexapoda</taxon>
        <taxon>Insecta</taxon>
        <taxon>Pterygota</taxon>
        <taxon>Neoptera</taxon>
        <taxon>Endopterygota</taxon>
        <taxon>Lepidoptera</taxon>
        <taxon>Glossata</taxon>
        <taxon>Ditrysia</taxon>
        <taxon>Tineoidea</taxon>
        <taxon>Psychidae</taxon>
        <taxon>Oiketicinae</taxon>
        <taxon>Eumeta</taxon>
    </lineage>
</organism>
<feature type="compositionally biased region" description="Basic and acidic residues" evidence="1">
    <location>
        <begin position="297"/>
        <end position="309"/>
    </location>
</feature>
<name>A0A4C1ZMZ0_EUMVA</name>
<evidence type="ECO:0000313" key="4">
    <source>
        <dbReference type="Proteomes" id="UP000299102"/>
    </source>
</evidence>
<feature type="region of interest" description="Disordered" evidence="1">
    <location>
        <begin position="287"/>
        <end position="334"/>
    </location>
</feature>
<feature type="region of interest" description="Disordered" evidence="1">
    <location>
        <begin position="150"/>
        <end position="169"/>
    </location>
</feature>
<dbReference type="Pfam" id="PF07530">
    <property type="entry name" value="PRE_C2HC"/>
    <property type="match status" value="1"/>
</dbReference>
<evidence type="ECO:0000256" key="1">
    <source>
        <dbReference type="SAM" id="MobiDB-lite"/>
    </source>
</evidence>
<feature type="compositionally biased region" description="Basic and acidic residues" evidence="1">
    <location>
        <begin position="150"/>
        <end position="162"/>
    </location>
</feature>
<gene>
    <name evidence="3" type="ORF">EVAR_89370_1</name>
</gene>
<dbReference type="AlphaFoldDB" id="A0A4C1ZMZ0"/>
<dbReference type="SMART" id="SM00596">
    <property type="entry name" value="PRE_C2HC"/>
    <property type="match status" value="1"/>
</dbReference>
<dbReference type="EMBL" id="BGZK01002069">
    <property type="protein sequence ID" value="GBP90251.1"/>
    <property type="molecule type" value="Genomic_DNA"/>
</dbReference>
<dbReference type="Proteomes" id="UP000299102">
    <property type="component" value="Unassembled WGS sequence"/>
</dbReference>
<keyword evidence="4" id="KW-1185">Reference proteome</keyword>
<evidence type="ECO:0000259" key="2">
    <source>
        <dbReference type="SMART" id="SM00596"/>
    </source>
</evidence>
<sequence>MSLKDGASLSDIRAMFNYCIVSWEGTTKTYIIEAETAHHFESSGIFNFSISHNRRLCDLECPVSQTVWRSGNHIQFKEIITALRPGYKPLTSSQIGGRLLENSYDDILQKQKNDIEGKTVSMSLDDRSNRPPVLLRLGFFTAPCAKEFEKGRQRRSSEDVNKSRKLSRHLSREVTLTSRQLHIHLGRPSPNKAMKVYIEPASAPRRAVCVQLSVKQDAWKEAITVGIPKPEKSRDFPTIYRPISLLSDQSSTSLKNLMTLSDLVSLPEFDHDILDIYLPPDTAQEFGSLTPSMLPRSFRDKDDVNDGKDAQSSQTKPEFLEVPNSSRSCTPRTRTTFRVRKQASNSRSLPTIPLYTCTVAILNKSLLASKRPPTILCDQPSISTTSKLKRKKLSDNSPSFCILNAPIPWHHNCNYLEITLDKHLHFKNHTKRIRQSTLLYLSCLNGMTDKKSKMSLRNKCTLYKVCMHTADDDVRGASFCSHRPEYPLPTPDSAKDFLQKSIQLTLEEREIRVVLRGVPKKIPVEEVKEDLLSQNIPVQAVRRISINQSREPLELVLVTCTAEAKDKRTKAAFFKIKSVYSLSGIKAEQPRKRALPGQCHNCQSYRH</sequence>
<dbReference type="InterPro" id="IPR006579">
    <property type="entry name" value="Pre_C2HC_dom"/>
</dbReference>
<protein>
    <recommendedName>
        <fullName evidence="2">Pre-C2HC domain-containing protein</fullName>
    </recommendedName>
</protein>
<comment type="caution">
    <text evidence="3">The sequence shown here is derived from an EMBL/GenBank/DDBJ whole genome shotgun (WGS) entry which is preliminary data.</text>
</comment>
<proteinExistence type="predicted"/>
<feature type="compositionally biased region" description="Low complexity" evidence="1">
    <location>
        <begin position="325"/>
        <end position="334"/>
    </location>
</feature>
<evidence type="ECO:0000313" key="3">
    <source>
        <dbReference type="EMBL" id="GBP90251.1"/>
    </source>
</evidence>
<feature type="domain" description="Pre-C2HC" evidence="2">
    <location>
        <begin position="524"/>
        <end position="597"/>
    </location>
</feature>